<name>A0ABW5VJD4_9FLAO</name>
<dbReference type="InterPro" id="IPR007372">
    <property type="entry name" value="Lipid/polyisoprenoid-bd_YceI"/>
</dbReference>
<dbReference type="Pfam" id="PF04264">
    <property type="entry name" value="YceI"/>
    <property type="match status" value="1"/>
</dbReference>
<evidence type="ECO:0000313" key="3">
    <source>
        <dbReference type="Proteomes" id="UP001597532"/>
    </source>
</evidence>
<gene>
    <name evidence="2" type="ORF">ACFS1K_18750</name>
</gene>
<reference evidence="3" key="1">
    <citation type="journal article" date="2019" name="Int. J. Syst. Evol. Microbiol.">
        <title>The Global Catalogue of Microorganisms (GCM) 10K type strain sequencing project: providing services to taxonomists for standard genome sequencing and annotation.</title>
        <authorList>
            <consortium name="The Broad Institute Genomics Platform"/>
            <consortium name="The Broad Institute Genome Sequencing Center for Infectious Disease"/>
            <person name="Wu L."/>
            <person name="Ma J."/>
        </authorList>
    </citation>
    <scope>NUCLEOTIDE SEQUENCE [LARGE SCALE GENOMIC DNA]</scope>
    <source>
        <strain evidence="3">KCTC 52924</strain>
    </source>
</reference>
<evidence type="ECO:0000259" key="1">
    <source>
        <dbReference type="Pfam" id="PF04264"/>
    </source>
</evidence>
<accession>A0ABW5VJD4</accession>
<dbReference type="InterPro" id="IPR036761">
    <property type="entry name" value="TTHA0802/YceI-like_sf"/>
</dbReference>
<dbReference type="RefSeq" id="WP_251808681.1">
    <property type="nucleotide sequence ID" value="NZ_CP166679.1"/>
</dbReference>
<comment type="caution">
    <text evidence="2">The sequence shown here is derived from an EMBL/GenBank/DDBJ whole genome shotgun (WGS) entry which is preliminary data.</text>
</comment>
<sequence length="194" mass="21480">MKKVLGFTTILLLLAFNFKDSPVNHSVITIAPESRLMISGTTNINTFSCDFDTDRLKEPIPVHFEKIGEKYIFQKATLVLNNFGFDCGNRGINRDFHDLLESEEYPQIELKLKEIIGDILNASALTAVVEIKIAGIKNSYRIPVAIADNKPSCVSGALKLSLGDFKLKAPKKALGLIVVHDSITINFDLELQMG</sequence>
<proteinExistence type="predicted"/>
<dbReference type="EMBL" id="JBHUOK010000034">
    <property type="protein sequence ID" value="MFD2791814.1"/>
    <property type="molecule type" value="Genomic_DNA"/>
</dbReference>
<evidence type="ECO:0000313" key="2">
    <source>
        <dbReference type="EMBL" id="MFD2791814.1"/>
    </source>
</evidence>
<keyword evidence="3" id="KW-1185">Reference proteome</keyword>
<dbReference type="Gene3D" id="2.40.128.110">
    <property type="entry name" value="Lipid/polyisoprenoid-binding, YceI-like"/>
    <property type="match status" value="1"/>
</dbReference>
<feature type="domain" description="Lipid/polyisoprenoid-binding YceI-like" evidence="1">
    <location>
        <begin position="76"/>
        <end position="191"/>
    </location>
</feature>
<organism evidence="2 3">
    <name type="scientific">Arenibacter antarcticus</name>
    <dbReference type="NCBI Taxonomy" id="2040469"/>
    <lineage>
        <taxon>Bacteria</taxon>
        <taxon>Pseudomonadati</taxon>
        <taxon>Bacteroidota</taxon>
        <taxon>Flavobacteriia</taxon>
        <taxon>Flavobacteriales</taxon>
        <taxon>Flavobacteriaceae</taxon>
        <taxon>Arenibacter</taxon>
    </lineage>
</organism>
<dbReference type="Proteomes" id="UP001597532">
    <property type="component" value="Unassembled WGS sequence"/>
</dbReference>
<dbReference type="SUPFAM" id="SSF101874">
    <property type="entry name" value="YceI-like"/>
    <property type="match status" value="1"/>
</dbReference>
<protein>
    <submittedName>
        <fullName evidence="2">YceI family protein</fullName>
    </submittedName>
</protein>